<feature type="transmembrane region" description="Helical" evidence="10">
    <location>
        <begin position="64"/>
        <end position="85"/>
    </location>
</feature>
<keyword evidence="13" id="KW-1185">Reference proteome</keyword>
<dbReference type="PRINTS" id="PR02108">
    <property type="entry name" value="MRGPCRFAMILY"/>
</dbReference>
<evidence type="ECO:0000313" key="12">
    <source>
        <dbReference type="EMBL" id="KAG8571645.1"/>
    </source>
</evidence>
<comment type="caution">
    <text evidence="12">The sequence shown here is derived from an EMBL/GenBank/DDBJ whole genome shotgun (WGS) entry which is preliminary data.</text>
</comment>
<feature type="transmembrane region" description="Helical" evidence="10">
    <location>
        <begin position="150"/>
        <end position="177"/>
    </location>
</feature>
<feature type="transmembrane region" description="Helical" evidence="10">
    <location>
        <begin position="189"/>
        <end position="216"/>
    </location>
</feature>
<feature type="transmembrane region" description="Helical" evidence="10">
    <location>
        <begin position="29"/>
        <end position="57"/>
    </location>
</feature>
<evidence type="ECO:0000256" key="7">
    <source>
        <dbReference type="ARBA" id="ARBA00023170"/>
    </source>
</evidence>
<evidence type="ECO:0000256" key="9">
    <source>
        <dbReference type="ARBA" id="ARBA00061394"/>
    </source>
</evidence>
<reference evidence="12" key="1">
    <citation type="thesis" date="2020" institute="ProQuest LLC" country="789 East Eisenhower Parkway, Ann Arbor, MI, USA">
        <title>Comparative Genomics and Chromosome Evolution.</title>
        <authorList>
            <person name="Mudd A.B."/>
        </authorList>
    </citation>
    <scope>NUCLEOTIDE SEQUENCE</scope>
    <source>
        <strain evidence="12">237g6f4</strain>
        <tissue evidence="12">Blood</tissue>
    </source>
</reference>
<dbReference type="GO" id="GO:0005886">
    <property type="term" value="C:plasma membrane"/>
    <property type="evidence" value="ECO:0007669"/>
    <property type="project" value="UniProtKB-SubCell"/>
</dbReference>
<proteinExistence type="inferred from homology"/>
<protein>
    <recommendedName>
        <fullName evidence="11">G-protein coupled receptors family 1 profile domain-containing protein</fullName>
    </recommendedName>
</protein>
<evidence type="ECO:0000256" key="4">
    <source>
        <dbReference type="ARBA" id="ARBA00022989"/>
    </source>
</evidence>
<dbReference type="PANTHER" id="PTHR11334:SF29">
    <property type="entry name" value="MAS-RELATED G-PROTEIN COUPLED RECEPTOR MEMBER X2"/>
    <property type="match status" value="1"/>
</dbReference>
<dbReference type="InterPro" id="IPR026234">
    <property type="entry name" value="MRGPCRFAMILY"/>
</dbReference>
<dbReference type="PANTHER" id="PTHR11334">
    <property type="entry name" value="MAS-RELATED G-PROTEIN COUPLED RECEPTOR"/>
    <property type="match status" value="1"/>
</dbReference>
<dbReference type="PROSITE" id="PS50262">
    <property type="entry name" value="G_PROTEIN_RECEP_F1_2"/>
    <property type="match status" value="1"/>
</dbReference>
<dbReference type="AlphaFoldDB" id="A0AAV7BGB6"/>
<keyword evidence="5" id="KW-0297">G-protein coupled receptor</keyword>
<sequence length="320" mass="36427">MMMSESLNRFSNNGSTDNLNGTEDKHKTYALPLTIFSLTLCGLGLLGNGIVIWFLYLKIKKNPFTIYILNLALADFTFLFGLFVWMMYTFCYLNGLRTSAIKESYLAFIIGLLYNFGFNASVYLLMIIALERCLAALYPFWYQCQRPRNLSTFICIAFWLLSMLVTGLENIICANVAHYHDPSSENCTYVYFFTSALYLTVVPIMIFSSVTLVFTIQTTLIRWHHAKLYIVIVISVTVFLISVVPARILGLLLYFNVLQTKDFLVAFFFATSLCSAFNCSANPYIYMAVGTCGKQKMEEASIIHVLEKVFQEVTVNQNMA</sequence>
<evidence type="ECO:0000256" key="2">
    <source>
        <dbReference type="ARBA" id="ARBA00022475"/>
    </source>
</evidence>
<dbReference type="SUPFAM" id="SSF81321">
    <property type="entry name" value="Family A G protein-coupled receptor-like"/>
    <property type="match status" value="1"/>
</dbReference>
<gene>
    <name evidence="12" type="ORF">GDO81_011731</name>
</gene>
<dbReference type="PRINTS" id="PR00237">
    <property type="entry name" value="GPCRRHODOPSN"/>
</dbReference>
<evidence type="ECO:0000256" key="8">
    <source>
        <dbReference type="ARBA" id="ARBA00023224"/>
    </source>
</evidence>
<dbReference type="EMBL" id="WNYA01000005">
    <property type="protein sequence ID" value="KAG8571645.1"/>
    <property type="molecule type" value="Genomic_DNA"/>
</dbReference>
<keyword evidence="3 10" id="KW-0812">Transmembrane</keyword>
<dbReference type="Pfam" id="PF00001">
    <property type="entry name" value="7tm_1"/>
    <property type="match status" value="1"/>
</dbReference>
<dbReference type="GO" id="GO:0004930">
    <property type="term" value="F:G protein-coupled receptor activity"/>
    <property type="evidence" value="ECO:0007669"/>
    <property type="project" value="UniProtKB-KW"/>
</dbReference>
<dbReference type="InterPro" id="IPR017452">
    <property type="entry name" value="GPCR_Rhodpsn_7TM"/>
</dbReference>
<dbReference type="Proteomes" id="UP000824782">
    <property type="component" value="Unassembled WGS sequence"/>
</dbReference>
<feature type="domain" description="G-protein coupled receptors family 1 profile" evidence="11">
    <location>
        <begin position="47"/>
        <end position="286"/>
    </location>
</feature>
<comment type="subcellular location">
    <subcellularLocation>
        <location evidence="1">Cell membrane</location>
        <topology evidence="1">Multi-pass membrane protein</topology>
    </subcellularLocation>
</comment>
<name>A0AAV7BGB6_ENGPU</name>
<comment type="similarity">
    <text evidence="9">Belongs to the G-protein coupled receptor 1 family. Mas subfamily.</text>
</comment>
<feature type="transmembrane region" description="Helical" evidence="10">
    <location>
        <begin position="105"/>
        <end position="130"/>
    </location>
</feature>
<keyword evidence="8" id="KW-0807">Transducer</keyword>
<feature type="transmembrane region" description="Helical" evidence="10">
    <location>
        <begin position="263"/>
        <end position="287"/>
    </location>
</feature>
<evidence type="ECO:0000256" key="5">
    <source>
        <dbReference type="ARBA" id="ARBA00023040"/>
    </source>
</evidence>
<evidence type="ECO:0000256" key="10">
    <source>
        <dbReference type="SAM" id="Phobius"/>
    </source>
</evidence>
<organism evidence="12 13">
    <name type="scientific">Engystomops pustulosus</name>
    <name type="common">Tungara frog</name>
    <name type="synonym">Physalaemus pustulosus</name>
    <dbReference type="NCBI Taxonomy" id="76066"/>
    <lineage>
        <taxon>Eukaryota</taxon>
        <taxon>Metazoa</taxon>
        <taxon>Chordata</taxon>
        <taxon>Craniata</taxon>
        <taxon>Vertebrata</taxon>
        <taxon>Euteleostomi</taxon>
        <taxon>Amphibia</taxon>
        <taxon>Batrachia</taxon>
        <taxon>Anura</taxon>
        <taxon>Neobatrachia</taxon>
        <taxon>Hyloidea</taxon>
        <taxon>Leptodactylidae</taxon>
        <taxon>Leiuperinae</taxon>
        <taxon>Engystomops</taxon>
    </lineage>
</organism>
<dbReference type="FunFam" id="1.20.1070.10:FF:000193">
    <property type="entry name" value="Mas-related G-protein coupled receptor member E"/>
    <property type="match status" value="1"/>
</dbReference>
<evidence type="ECO:0000259" key="11">
    <source>
        <dbReference type="PROSITE" id="PS50262"/>
    </source>
</evidence>
<evidence type="ECO:0000256" key="1">
    <source>
        <dbReference type="ARBA" id="ARBA00004651"/>
    </source>
</evidence>
<dbReference type="Gene3D" id="1.20.1070.10">
    <property type="entry name" value="Rhodopsin 7-helix transmembrane proteins"/>
    <property type="match status" value="1"/>
</dbReference>
<accession>A0AAV7BGB6</accession>
<evidence type="ECO:0000256" key="3">
    <source>
        <dbReference type="ARBA" id="ARBA00022692"/>
    </source>
</evidence>
<dbReference type="InterPro" id="IPR000276">
    <property type="entry name" value="GPCR_Rhodpsn"/>
</dbReference>
<keyword evidence="4 10" id="KW-1133">Transmembrane helix</keyword>
<evidence type="ECO:0000313" key="13">
    <source>
        <dbReference type="Proteomes" id="UP000824782"/>
    </source>
</evidence>
<keyword evidence="2" id="KW-1003">Cell membrane</keyword>
<keyword evidence="6 10" id="KW-0472">Membrane</keyword>
<evidence type="ECO:0000256" key="6">
    <source>
        <dbReference type="ARBA" id="ARBA00023136"/>
    </source>
</evidence>
<keyword evidence="7" id="KW-0675">Receptor</keyword>
<feature type="transmembrane region" description="Helical" evidence="10">
    <location>
        <begin position="228"/>
        <end position="257"/>
    </location>
</feature>